<evidence type="ECO:0000313" key="1">
    <source>
        <dbReference type="EMBL" id="DAE03776.1"/>
    </source>
</evidence>
<name>A0A8S5PAS2_9CAUD</name>
<reference evidence="1" key="1">
    <citation type="journal article" date="2021" name="Proc. Natl. Acad. Sci. U.S.A.">
        <title>A Catalog of Tens of Thousands of Viruses from Human Metagenomes Reveals Hidden Associations with Chronic Diseases.</title>
        <authorList>
            <person name="Tisza M.J."/>
            <person name="Buck C.B."/>
        </authorList>
    </citation>
    <scope>NUCLEOTIDE SEQUENCE</scope>
    <source>
        <strain evidence="1">Ct2Pw37</strain>
    </source>
</reference>
<sequence length="115" mass="13533">MNEELKKIFSKLEVNKNLIETAHIEYTGKSKTYIVWTLLEEEPELSGDDEELYTKTPVDIDIYSDGNYLAIMKEIKKIMKENEWIWTGDSEEMYEKDTGLYHRTVTFEKEGIING</sequence>
<dbReference type="EMBL" id="BK015374">
    <property type="protein sequence ID" value="DAE03776.1"/>
    <property type="molecule type" value="Genomic_DNA"/>
</dbReference>
<organism evidence="1">
    <name type="scientific">Myoviridae sp. ct2Pw37</name>
    <dbReference type="NCBI Taxonomy" id="2825021"/>
    <lineage>
        <taxon>Viruses</taxon>
        <taxon>Duplodnaviria</taxon>
        <taxon>Heunggongvirae</taxon>
        <taxon>Uroviricota</taxon>
        <taxon>Caudoviricetes</taxon>
    </lineage>
</organism>
<accession>A0A8S5PAS2</accession>
<protein>
    <submittedName>
        <fullName evidence="1">Tail component</fullName>
    </submittedName>
</protein>
<proteinExistence type="predicted"/>